<comment type="subcellular location">
    <subcellularLocation>
        <location evidence="1 6">Cell membrane</location>
        <topology evidence="1 6">Multi-pass membrane protein</topology>
    </subcellularLocation>
</comment>
<dbReference type="PIRSF" id="PIRSF018968">
    <property type="entry name" value="ABC_permease_BceB"/>
    <property type="match status" value="1"/>
</dbReference>
<dbReference type="AlphaFoldDB" id="A0A9X7A020"/>
<gene>
    <name evidence="8" type="ORF">COI98_09605</name>
</gene>
<evidence type="ECO:0000256" key="2">
    <source>
        <dbReference type="ARBA" id="ARBA00022475"/>
    </source>
</evidence>
<feature type="transmembrane region" description="Helical" evidence="6">
    <location>
        <begin position="294"/>
        <end position="315"/>
    </location>
</feature>
<dbReference type="Pfam" id="PF02687">
    <property type="entry name" value="FtsX"/>
    <property type="match status" value="1"/>
</dbReference>
<dbReference type="EMBL" id="NUWJ01000081">
    <property type="protein sequence ID" value="PFK20819.1"/>
    <property type="molecule type" value="Genomic_DNA"/>
</dbReference>
<dbReference type="Proteomes" id="UP000224413">
    <property type="component" value="Unassembled WGS sequence"/>
</dbReference>
<feature type="transmembrane region" description="Helical" evidence="6">
    <location>
        <begin position="205"/>
        <end position="224"/>
    </location>
</feature>
<keyword evidence="5 6" id="KW-0472">Membrane</keyword>
<feature type="transmembrane region" description="Helical" evidence="6">
    <location>
        <begin position="586"/>
        <end position="612"/>
    </location>
</feature>
<evidence type="ECO:0000256" key="3">
    <source>
        <dbReference type="ARBA" id="ARBA00022692"/>
    </source>
</evidence>
<comment type="similarity">
    <text evidence="6">Belongs to the ABC-4 integral membrane protein family.</text>
</comment>
<feature type="transmembrane region" description="Helical" evidence="6">
    <location>
        <begin position="65"/>
        <end position="86"/>
    </location>
</feature>
<keyword evidence="3 6" id="KW-0812">Transmembrane</keyword>
<evidence type="ECO:0000313" key="8">
    <source>
        <dbReference type="EMBL" id="PFK20819.1"/>
    </source>
</evidence>
<feature type="transmembrane region" description="Helical" evidence="6">
    <location>
        <begin position="624"/>
        <end position="643"/>
    </location>
</feature>
<keyword evidence="4 6" id="KW-1133">Transmembrane helix</keyword>
<feature type="transmembrane region" description="Helical" evidence="6">
    <location>
        <begin position="21"/>
        <end position="40"/>
    </location>
</feature>
<dbReference type="RefSeq" id="WP_098583208.1">
    <property type="nucleotide sequence ID" value="NZ_NUWJ01000081.1"/>
</dbReference>
<keyword evidence="6" id="KW-0813">Transport</keyword>
<feature type="domain" description="ABC3 transporter permease C-terminal" evidence="7">
    <location>
        <begin position="68"/>
        <end position="179"/>
    </location>
</feature>
<protein>
    <submittedName>
        <fullName evidence="8">ABC transporter permease</fullName>
    </submittedName>
</protein>
<dbReference type="GO" id="GO:0055085">
    <property type="term" value="P:transmembrane transport"/>
    <property type="evidence" value="ECO:0007669"/>
    <property type="project" value="UniProtKB-UniRule"/>
</dbReference>
<dbReference type="InterPro" id="IPR003838">
    <property type="entry name" value="ABC3_permease_C"/>
</dbReference>
<evidence type="ECO:0000256" key="1">
    <source>
        <dbReference type="ARBA" id="ARBA00004651"/>
    </source>
</evidence>
<evidence type="ECO:0000256" key="6">
    <source>
        <dbReference type="PIRNR" id="PIRNR018968"/>
    </source>
</evidence>
<evidence type="ECO:0000256" key="4">
    <source>
        <dbReference type="ARBA" id="ARBA00022989"/>
    </source>
</evidence>
<dbReference type="PANTHER" id="PTHR46795">
    <property type="entry name" value="ABC TRANSPORTER PERMEASE-RELATED-RELATED"/>
    <property type="match status" value="1"/>
</dbReference>
<feature type="transmembrane region" description="Helical" evidence="6">
    <location>
        <begin position="158"/>
        <end position="181"/>
    </location>
</feature>
<feature type="transmembrane region" description="Helical" evidence="6">
    <location>
        <begin position="530"/>
        <end position="552"/>
    </location>
</feature>
<dbReference type="InterPro" id="IPR027022">
    <property type="entry name" value="ABC_permease_BceB-typ"/>
</dbReference>
<evidence type="ECO:0000313" key="9">
    <source>
        <dbReference type="Proteomes" id="UP000224413"/>
    </source>
</evidence>
<dbReference type="InterPro" id="IPR052536">
    <property type="entry name" value="ABC-4_Integral_Memb_Prot"/>
</dbReference>
<keyword evidence="2 6" id="KW-1003">Cell membrane</keyword>
<dbReference type="GO" id="GO:0005886">
    <property type="term" value="C:plasma membrane"/>
    <property type="evidence" value="ECO:0007669"/>
    <property type="project" value="UniProtKB-SubCell"/>
</dbReference>
<feature type="transmembrane region" description="Helical" evidence="6">
    <location>
        <begin position="115"/>
        <end position="138"/>
    </location>
</feature>
<organism evidence="8 9">
    <name type="scientific">Bacillus cereus</name>
    <dbReference type="NCBI Taxonomy" id="1396"/>
    <lineage>
        <taxon>Bacteria</taxon>
        <taxon>Bacillati</taxon>
        <taxon>Bacillota</taxon>
        <taxon>Bacilli</taxon>
        <taxon>Bacillales</taxon>
        <taxon>Bacillaceae</taxon>
        <taxon>Bacillus</taxon>
        <taxon>Bacillus cereus group</taxon>
    </lineage>
</organism>
<accession>A0A9X7A020</accession>
<comment type="caution">
    <text evidence="8">The sequence shown here is derived from an EMBL/GenBank/DDBJ whole genome shotgun (WGS) entry which is preliminary data.</text>
</comment>
<feature type="transmembrane region" description="Helical" evidence="6">
    <location>
        <begin position="236"/>
        <end position="261"/>
    </location>
</feature>
<proteinExistence type="inferred from homology"/>
<evidence type="ECO:0000259" key="7">
    <source>
        <dbReference type="Pfam" id="PF02687"/>
    </source>
</evidence>
<reference evidence="8 9" key="1">
    <citation type="submission" date="2017-09" db="EMBL/GenBank/DDBJ databases">
        <title>Large-scale bioinformatics analysis of Bacillus genomes uncovers conserved roles of natural products in bacterial physiology.</title>
        <authorList>
            <consortium name="Agbiome Team Llc"/>
            <person name="Bleich R.M."/>
            <person name="Grubbs K.J."/>
            <person name="Santa Maria K.C."/>
            <person name="Allen S.E."/>
            <person name="Farag S."/>
            <person name="Shank E.A."/>
            <person name="Bowers A."/>
        </authorList>
    </citation>
    <scope>NUCLEOTIDE SEQUENCE [LARGE SCALE GENOMIC DNA]</scope>
    <source>
        <strain evidence="8 9">AFS083741</strain>
    </source>
</reference>
<sequence length="656" mass="74759">MNFRQFAYNNVIRNKRLYLGHFLSSTFAVMILFTFELLTYHPYFNGNLVSTSATMSALGTQGFKVAQYLITFFSFFFILYSITMFLKTRKKEFGIVILHGMSNSQLKKLIFMENMLIGCSAIIVGIGTGLVFGKLILMMSASIFSLKGGLPFYFPTKAILVTSLMFFILFILVSFFTVRVMKVSQLIELMKSEEKPKTEPKSSKWLAFFSILCISIGYAAAFYLDTALRKGNAYIYVMLICVFFSVVGTYFLFTQLSFYVIKTLKNRQHTFFKKTHMLTISELTYRMTDNAKTLFLVSILSAVAFTSIGVCLSIGSSALAEADSPYAFSYRSFKGNTEESSHISQIKKQLHDAGFSYKLITSTGFNTENGTEIIKLTDYNAAAKILGYPAETLKKETGSLILPSKSLLRIVSQEKLRKISSSLTLQQGNMHLNLSGKKILMDNIISPSYSFTVVVSDSLYEQIQNTQPLRETKNNQYIEYRFLIKNWKETEDVAKQLEKIISYDNTKAFSPYTYECLVLKWLEGKQVNGLLSIISVLVGVVFFIFAISFLYFRLFTDLDRDKKQFQMLSKVGLTKRELRKIVTQQISILFFVPIVISVLHSSVAFLALGYLARSRQVDLSVAGNSILIFTSFICLQIIYYLIIRRNYLRQILQSIH</sequence>
<name>A0A9X7A020_BACCE</name>
<evidence type="ECO:0000256" key="5">
    <source>
        <dbReference type="ARBA" id="ARBA00023136"/>
    </source>
</evidence>
<dbReference type="PANTHER" id="PTHR46795:SF2">
    <property type="entry name" value="ABC TRANSPORTER, PERMEASE PROTEIN"/>
    <property type="match status" value="1"/>
</dbReference>